<name>A0A1N6KG77_9BURK</name>
<gene>
    <name evidence="2" type="ORF">SAMN05444168_7116</name>
</gene>
<protein>
    <submittedName>
        <fullName evidence="2">Uncharacterized protein</fullName>
    </submittedName>
</protein>
<dbReference type="EMBL" id="FSRM01000002">
    <property type="protein sequence ID" value="SIO55550.1"/>
    <property type="molecule type" value="Genomic_DNA"/>
</dbReference>
<organism evidence="2 3">
    <name type="scientific">Paraburkholderia phenazinium</name>
    <dbReference type="NCBI Taxonomy" id="60549"/>
    <lineage>
        <taxon>Bacteria</taxon>
        <taxon>Pseudomonadati</taxon>
        <taxon>Pseudomonadota</taxon>
        <taxon>Betaproteobacteria</taxon>
        <taxon>Burkholderiales</taxon>
        <taxon>Burkholderiaceae</taxon>
        <taxon>Paraburkholderia</taxon>
    </lineage>
</organism>
<evidence type="ECO:0000256" key="1">
    <source>
        <dbReference type="SAM" id="MobiDB-lite"/>
    </source>
</evidence>
<sequence>MNGRVYSPRDAARTTLKQARHDSAAVRRAQSHRKCRRRSLADHAAHCYQESRSVQPITWRNGYECADNRRNDARTSAGAGKGTRIRSGKQVNRTVNREALGQQGSDFVGAYGDESARRDGIVASDRTAGQDREDGQKAAKRKAAVAAVGDGAFRTKTSRLTAFPPNQRASDSHDYTRLATLKVLNASFRNAQGV</sequence>
<feature type="region of interest" description="Disordered" evidence="1">
    <location>
        <begin position="118"/>
        <end position="137"/>
    </location>
</feature>
<feature type="region of interest" description="Disordered" evidence="1">
    <location>
        <begin position="1"/>
        <end position="36"/>
    </location>
</feature>
<dbReference type="Proteomes" id="UP000184693">
    <property type="component" value="Unassembled WGS sequence"/>
</dbReference>
<proteinExistence type="predicted"/>
<evidence type="ECO:0000313" key="2">
    <source>
        <dbReference type="EMBL" id="SIO55550.1"/>
    </source>
</evidence>
<reference evidence="2 3" key="1">
    <citation type="submission" date="2016-11" db="EMBL/GenBank/DDBJ databases">
        <authorList>
            <person name="Jaros S."/>
            <person name="Januszkiewicz K."/>
            <person name="Wedrychowicz H."/>
        </authorList>
    </citation>
    <scope>NUCLEOTIDE SEQUENCE [LARGE SCALE GENOMIC DNA]</scope>
    <source>
        <strain evidence="2 3">GAS86</strain>
    </source>
</reference>
<feature type="compositionally biased region" description="Basic and acidic residues" evidence="1">
    <location>
        <begin position="128"/>
        <end position="137"/>
    </location>
</feature>
<accession>A0A1N6KG77</accession>
<feature type="region of interest" description="Disordered" evidence="1">
    <location>
        <begin position="70"/>
        <end position="89"/>
    </location>
</feature>
<evidence type="ECO:0000313" key="3">
    <source>
        <dbReference type="Proteomes" id="UP000184693"/>
    </source>
</evidence>
<dbReference type="AlphaFoldDB" id="A0A1N6KG77"/>